<gene>
    <name evidence="2" type="ORF">HPP92_008957</name>
    <name evidence="1" type="ORF">HPP92_026861</name>
</gene>
<protein>
    <recommendedName>
        <fullName evidence="5">Mitochondrial inner membrane protease subunit 1</fullName>
    </recommendedName>
</protein>
<proteinExistence type="predicted"/>
<dbReference type="OrthoDB" id="308440at2759"/>
<name>A0A835U8N1_VANPL</name>
<dbReference type="Proteomes" id="UP000639772">
    <property type="component" value="Unassembled WGS sequence"/>
</dbReference>
<dbReference type="CDD" id="cd06530">
    <property type="entry name" value="S26_SPase_I"/>
    <property type="match status" value="1"/>
</dbReference>
<dbReference type="PANTHER" id="PTHR47040">
    <property type="entry name" value="OSJNBA0068L06.9 PROTEIN"/>
    <property type="match status" value="1"/>
</dbReference>
<dbReference type="GO" id="GO:0006465">
    <property type="term" value="P:signal peptide processing"/>
    <property type="evidence" value="ECO:0007669"/>
    <property type="project" value="InterPro"/>
</dbReference>
<dbReference type="Gene3D" id="2.10.109.10">
    <property type="entry name" value="Umud Fragment, subunit A"/>
    <property type="match status" value="1"/>
</dbReference>
<dbReference type="PANTHER" id="PTHR47040:SF1">
    <property type="entry name" value="MITOCHONDRIAL ATP-INDEPENDENT INNER MEMBRANE PROTEASE SUBUNIT 2"/>
    <property type="match status" value="1"/>
</dbReference>
<accession>A0A835U8N1</accession>
<keyword evidence="3" id="KW-1185">Reference proteome</keyword>
<organism evidence="1 4">
    <name type="scientific">Vanilla planifolia</name>
    <name type="common">Vanilla</name>
    <dbReference type="NCBI Taxonomy" id="51239"/>
    <lineage>
        <taxon>Eukaryota</taxon>
        <taxon>Viridiplantae</taxon>
        <taxon>Streptophyta</taxon>
        <taxon>Embryophyta</taxon>
        <taxon>Tracheophyta</taxon>
        <taxon>Spermatophyta</taxon>
        <taxon>Magnoliopsida</taxon>
        <taxon>Liliopsida</taxon>
        <taxon>Asparagales</taxon>
        <taxon>Orchidaceae</taxon>
        <taxon>Vanilloideae</taxon>
        <taxon>Vanilleae</taxon>
        <taxon>Vanilla</taxon>
    </lineage>
</organism>
<dbReference type="EMBL" id="JADCNM010000132">
    <property type="protein sequence ID" value="KAG0450221.1"/>
    <property type="molecule type" value="Genomic_DNA"/>
</dbReference>
<evidence type="ECO:0000313" key="1">
    <source>
        <dbReference type="EMBL" id="KAG0450221.1"/>
    </source>
</evidence>
<evidence type="ECO:0000313" key="2">
    <source>
        <dbReference type="EMBL" id="KAG0484878.1"/>
    </source>
</evidence>
<dbReference type="AlphaFoldDB" id="A0A835U8N1"/>
<sequence>MVALATWLRYAAMKFEYSLYLSWKNYHIGQLSGKQFNDSVWKTFFQGRLTFLLWHKGEEMEPTLPAQGGSVLIRKMINPVPTQVFVGDVILMKDPEKPNDRLIRRLAAVEGYEMASKDEKDEPFILENDQCWVLSDNESLKPKEARDSRLFGPVPMNDILGRVIYAMRSAVDHGPVQNSYLAMNQDSSVLAVELDVDEMAKNTKT</sequence>
<dbReference type="EMBL" id="JADCNL010000004">
    <property type="protein sequence ID" value="KAG0484878.1"/>
    <property type="molecule type" value="Genomic_DNA"/>
</dbReference>
<dbReference type="Proteomes" id="UP000636800">
    <property type="component" value="Unassembled WGS sequence"/>
</dbReference>
<reference evidence="3 4" key="1">
    <citation type="journal article" date="2020" name="Nat. Food">
        <title>A phased Vanilla planifolia genome enables genetic improvement of flavour and production.</title>
        <authorList>
            <person name="Hasing T."/>
            <person name="Tang H."/>
            <person name="Brym M."/>
            <person name="Khazi F."/>
            <person name="Huang T."/>
            <person name="Chambers A.H."/>
        </authorList>
    </citation>
    <scope>NUCLEOTIDE SEQUENCE [LARGE SCALE GENOMIC DNA]</scope>
    <source>
        <tissue evidence="1">Leaf</tissue>
    </source>
</reference>
<dbReference type="InterPro" id="IPR036286">
    <property type="entry name" value="LexA/Signal_pep-like_sf"/>
</dbReference>
<evidence type="ECO:0000313" key="3">
    <source>
        <dbReference type="Proteomes" id="UP000636800"/>
    </source>
</evidence>
<comment type="caution">
    <text evidence="1">The sequence shown here is derived from an EMBL/GenBank/DDBJ whole genome shotgun (WGS) entry which is preliminary data.</text>
</comment>
<dbReference type="GO" id="GO:0004252">
    <property type="term" value="F:serine-type endopeptidase activity"/>
    <property type="evidence" value="ECO:0007669"/>
    <property type="project" value="InterPro"/>
</dbReference>
<evidence type="ECO:0000313" key="4">
    <source>
        <dbReference type="Proteomes" id="UP000639772"/>
    </source>
</evidence>
<dbReference type="InterPro" id="IPR019533">
    <property type="entry name" value="Peptidase_S26"/>
</dbReference>
<dbReference type="SUPFAM" id="SSF51306">
    <property type="entry name" value="LexA/Signal peptidase"/>
    <property type="match status" value="1"/>
</dbReference>
<evidence type="ECO:0008006" key="5">
    <source>
        <dbReference type="Google" id="ProtNLM"/>
    </source>
</evidence>
<dbReference type="InterPro" id="IPR053307">
    <property type="entry name" value="Mitochondrial_IM_protease"/>
</dbReference>